<dbReference type="Pfam" id="PF01025">
    <property type="entry name" value="GrpE"/>
    <property type="match status" value="1"/>
</dbReference>
<dbReference type="SUPFAM" id="SSF58014">
    <property type="entry name" value="Coiled-coil domain of nucleotide exchange factor GrpE"/>
    <property type="match status" value="1"/>
</dbReference>
<dbReference type="PROSITE" id="PS01071">
    <property type="entry name" value="GRPE"/>
    <property type="match status" value="1"/>
</dbReference>
<dbReference type="GO" id="GO:0051087">
    <property type="term" value="F:protein-folding chaperone binding"/>
    <property type="evidence" value="ECO:0007669"/>
    <property type="project" value="InterPro"/>
</dbReference>
<organism evidence="9">
    <name type="scientific">Phaeodactylum tricornutum</name>
    <name type="common">Diatom</name>
    <dbReference type="NCBI Taxonomy" id="2850"/>
    <lineage>
        <taxon>Eukaryota</taxon>
        <taxon>Sar</taxon>
        <taxon>Stramenopiles</taxon>
        <taxon>Ochrophyta</taxon>
        <taxon>Bacillariophyta</taxon>
        <taxon>Bacillariophyceae</taxon>
        <taxon>Bacillariophycidae</taxon>
        <taxon>Naviculales</taxon>
        <taxon>Phaeodactylaceae</taxon>
        <taxon>Phaeodactylum</taxon>
    </lineage>
</organism>
<dbReference type="SUPFAM" id="SSF51064">
    <property type="entry name" value="Head domain of nucleotide exchange factor GrpE"/>
    <property type="match status" value="1"/>
</dbReference>
<comment type="function">
    <text evidence="7">Essential component of the PAM complex, a complex required for the translocation of transit peptide-containing proteins from the inner membrane into the mitochondrial matrix in an ATP-dependent manner.</text>
</comment>
<gene>
    <name evidence="9" type="ORF">PTTT1_LOCUS39085</name>
</gene>
<evidence type="ECO:0000256" key="4">
    <source>
        <dbReference type="ARBA" id="ARBA00022490"/>
    </source>
</evidence>
<dbReference type="PRINTS" id="PR00773">
    <property type="entry name" value="GRPEPROTEIN"/>
</dbReference>
<keyword evidence="4" id="KW-0963">Cytoplasm</keyword>
<dbReference type="GO" id="GO:0051082">
    <property type="term" value="F:unfolded protein binding"/>
    <property type="evidence" value="ECO:0007669"/>
    <property type="project" value="TreeGrafter"/>
</dbReference>
<dbReference type="EMBL" id="OU594944">
    <property type="protein sequence ID" value="CAG9288613.1"/>
    <property type="molecule type" value="Genomic_DNA"/>
</dbReference>
<evidence type="ECO:0000256" key="6">
    <source>
        <dbReference type="ARBA" id="ARBA00023186"/>
    </source>
</evidence>
<evidence type="ECO:0000256" key="5">
    <source>
        <dbReference type="ARBA" id="ARBA00023016"/>
    </source>
</evidence>
<dbReference type="InterPro" id="IPR009012">
    <property type="entry name" value="GrpE_head"/>
</dbReference>
<dbReference type="Gene3D" id="2.30.22.10">
    <property type="entry name" value="Head domain of nucleotide exchange factor GrpE"/>
    <property type="match status" value="1"/>
</dbReference>
<evidence type="ECO:0000256" key="7">
    <source>
        <dbReference type="RuleBase" id="RU000640"/>
    </source>
</evidence>
<dbReference type="AlphaFoldDB" id="A0A8J9X6S9"/>
<comment type="subunit">
    <text evidence="3">Homodimer.</text>
</comment>
<keyword evidence="5" id="KW-0346">Stress response</keyword>
<evidence type="ECO:0000256" key="8">
    <source>
        <dbReference type="RuleBase" id="RU004478"/>
    </source>
</evidence>
<dbReference type="InterPro" id="IPR000740">
    <property type="entry name" value="GrpE"/>
</dbReference>
<name>A0A8J9X6S9_PHATR</name>
<dbReference type="InterPro" id="IPR013805">
    <property type="entry name" value="GrpE_CC"/>
</dbReference>
<protein>
    <recommendedName>
        <fullName evidence="7">GrpE protein homolog</fullName>
    </recommendedName>
</protein>
<dbReference type="GO" id="GO:0000774">
    <property type="term" value="F:adenyl-nucleotide exchange factor activity"/>
    <property type="evidence" value="ECO:0007669"/>
    <property type="project" value="InterPro"/>
</dbReference>
<dbReference type="GO" id="GO:0042803">
    <property type="term" value="F:protein homodimerization activity"/>
    <property type="evidence" value="ECO:0007669"/>
    <property type="project" value="InterPro"/>
</dbReference>
<dbReference type="PANTHER" id="PTHR21237">
    <property type="entry name" value="GRPE PROTEIN"/>
    <property type="match status" value="1"/>
</dbReference>
<keyword evidence="6 7" id="KW-0143">Chaperone</keyword>
<reference evidence="9" key="1">
    <citation type="submission" date="2022-02" db="EMBL/GenBank/DDBJ databases">
        <authorList>
            <person name="Giguere J D."/>
        </authorList>
    </citation>
    <scope>NUCLEOTIDE SEQUENCE</scope>
    <source>
        <strain evidence="9">CCAP 1055/1</strain>
    </source>
</reference>
<dbReference type="GO" id="GO:0006457">
    <property type="term" value="P:protein folding"/>
    <property type="evidence" value="ECO:0007669"/>
    <property type="project" value="InterPro"/>
</dbReference>
<evidence type="ECO:0000256" key="1">
    <source>
        <dbReference type="ARBA" id="ARBA00004496"/>
    </source>
</evidence>
<evidence type="ECO:0000313" key="9">
    <source>
        <dbReference type="EMBL" id="CAG9288613.1"/>
    </source>
</evidence>
<evidence type="ECO:0000256" key="2">
    <source>
        <dbReference type="ARBA" id="ARBA00009054"/>
    </source>
</evidence>
<sequence>MLDALDNFDRAFGSVEAESDFEKEVEAKYKAAYDLILETFKKLGVEQVETVGVEFDYEFHQAVMQKPSEEYEEGIVCEELAKGFKLNDQLIRAAMVVVAV</sequence>
<keyword evidence="7" id="KW-0496">Mitochondrion</keyword>
<comment type="subcellular location">
    <subcellularLocation>
        <location evidence="1">Cytoplasm</location>
    </subcellularLocation>
    <subcellularLocation>
        <location evidence="7">Mitochondrion matrix</location>
    </subcellularLocation>
</comment>
<dbReference type="GO" id="GO:0005759">
    <property type="term" value="C:mitochondrial matrix"/>
    <property type="evidence" value="ECO:0007669"/>
    <property type="project" value="UniProtKB-SubCell"/>
</dbReference>
<dbReference type="PANTHER" id="PTHR21237:SF40">
    <property type="entry name" value="CELL CYCLE AND APOPTOSIS REGULATOR PROTEIN 2"/>
    <property type="match status" value="1"/>
</dbReference>
<comment type="similarity">
    <text evidence="2 8">Belongs to the GrpE family.</text>
</comment>
<accession>A0A8J9X6S9</accession>
<proteinExistence type="inferred from homology"/>
<evidence type="ECO:0000256" key="3">
    <source>
        <dbReference type="ARBA" id="ARBA00011738"/>
    </source>
</evidence>
<dbReference type="FunFam" id="2.30.22.10:FF:000001">
    <property type="entry name" value="Protein GrpE"/>
    <property type="match status" value="1"/>
</dbReference>
<dbReference type="Proteomes" id="UP000836788">
    <property type="component" value="Chromosome 3"/>
</dbReference>